<dbReference type="GeneTree" id="ENSGT00940000162990"/>
<dbReference type="EMBL" id="AAQR03004741">
    <property type="status" value="NOT_ANNOTATED_CDS"/>
    <property type="molecule type" value="Genomic_DNA"/>
</dbReference>
<dbReference type="InterPro" id="IPR050525">
    <property type="entry name" value="ECM_Assembly_Org"/>
</dbReference>
<dbReference type="PANTHER" id="PTHR24020">
    <property type="entry name" value="COLLAGEN ALPHA"/>
    <property type="match status" value="1"/>
</dbReference>
<proteinExistence type="predicted"/>
<dbReference type="Pfam" id="PF00092">
    <property type="entry name" value="VWA"/>
    <property type="match status" value="2"/>
</dbReference>
<dbReference type="EMBL" id="AAQR03004744">
    <property type="status" value="NOT_ANNOTATED_CDS"/>
    <property type="molecule type" value="Genomic_DNA"/>
</dbReference>
<name>H0XV84_OTOGA</name>
<dbReference type="Proteomes" id="UP000005225">
    <property type="component" value="Unassembled WGS sequence"/>
</dbReference>
<evidence type="ECO:0000259" key="6">
    <source>
        <dbReference type="PROSITE" id="PS50234"/>
    </source>
</evidence>
<feature type="domain" description="VWFA" evidence="6">
    <location>
        <begin position="237"/>
        <end position="406"/>
    </location>
</feature>
<dbReference type="InterPro" id="IPR002035">
    <property type="entry name" value="VWF_A"/>
</dbReference>
<keyword evidence="8" id="KW-1185">Reference proteome</keyword>
<dbReference type="FunFam" id="3.40.50.410:FF:000044">
    <property type="entry name" value="Collagen type VI alpha 6 chain"/>
    <property type="match status" value="1"/>
</dbReference>
<dbReference type="InterPro" id="IPR036465">
    <property type="entry name" value="vWFA_dom_sf"/>
</dbReference>
<protein>
    <submittedName>
        <fullName evidence="7">Collagen type VI alpha 5 chain</fullName>
    </submittedName>
</protein>
<keyword evidence="5" id="KW-0325">Glycoprotein</keyword>
<dbReference type="SUPFAM" id="SSF53300">
    <property type="entry name" value="vWA-like"/>
    <property type="match status" value="2"/>
</dbReference>
<dbReference type="PANTHER" id="PTHR24020:SF86">
    <property type="entry name" value="COLLAGEN, TYPE VI, ALPHA 4"/>
    <property type="match status" value="1"/>
</dbReference>
<evidence type="ECO:0000256" key="5">
    <source>
        <dbReference type="ARBA" id="ARBA00023180"/>
    </source>
</evidence>
<dbReference type="EMBL" id="AAQR03004740">
    <property type="status" value="NOT_ANNOTATED_CDS"/>
    <property type="molecule type" value="Genomic_DNA"/>
</dbReference>
<dbReference type="PROSITE" id="PS50234">
    <property type="entry name" value="VWFA"/>
    <property type="match status" value="2"/>
</dbReference>
<dbReference type="OMA" id="CAKEICI"/>
<dbReference type="AlphaFoldDB" id="H0XV84"/>
<sequence length="419" mass="46741">TKEADIYFLIDGSTSIRKEDFEQIKKFMLATIEMFSIGPDKVRVGVMQYSDESKVEFNITDYPNDIDLRKAVSNIKQVTGGTYTGKALDFTLPLIQDGRKDRTRDVPCYLIVLTDGKSMDGVLDPAERLRTEQITIHAVGIGQAEKTELQQIAGKEERIHFGQNFDSLKTIKNEVVHRICTVKYSVCTGEYRGSTVCVHSTGEVQCVCSDEYRGSEYGGNTVRVCSEHAGCEDMKADIMFLVDSSGSIGHENFEKMKTFMKNLLTEIHVGADKTQIGVVQFSDNPKEEFQLNKYFTQKEISDAIDGMSLIGRNTLTGHALTFIAQYFTHPKGARLGVKKFLILLTDGEAQDDVRDPAKGLRDKGVTIFSVGVYGANRTQLEEISGDGSLVFHVEKFDDLKEIESKLIFRVCALHGKCPC</sequence>
<keyword evidence="4" id="KW-0677">Repeat</keyword>
<dbReference type="EMBL" id="AAQR03004743">
    <property type="status" value="NOT_ANNOTATED_CDS"/>
    <property type="molecule type" value="Genomic_DNA"/>
</dbReference>
<evidence type="ECO:0000256" key="1">
    <source>
        <dbReference type="ARBA" id="ARBA00004613"/>
    </source>
</evidence>
<dbReference type="PRINTS" id="PR00453">
    <property type="entry name" value="VWFADOMAIN"/>
</dbReference>
<dbReference type="HOGENOM" id="CLU_008905_7_3_1"/>
<dbReference type="FunFam" id="3.40.50.410:FF:000004">
    <property type="entry name" value="collagen alpha-6(VI) chain"/>
    <property type="match status" value="1"/>
</dbReference>
<dbReference type="SMART" id="SM00327">
    <property type="entry name" value="VWA"/>
    <property type="match status" value="2"/>
</dbReference>
<evidence type="ECO:0000256" key="2">
    <source>
        <dbReference type="ARBA" id="ARBA00022525"/>
    </source>
</evidence>
<evidence type="ECO:0000256" key="3">
    <source>
        <dbReference type="ARBA" id="ARBA00022729"/>
    </source>
</evidence>
<accession>H0XV84</accession>
<dbReference type="EMBL" id="AAQR03004742">
    <property type="status" value="NOT_ANNOTATED_CDS"/>
    <property type="molecule type" value="Genomic_DNA"/>
</dbReference>
<dbReference type="EMBL" id="AAQR03004745">
    <property type="status" value="NOT_ANNOTATED_CDS"/>
    <property type="molecule type" value="Genomic_DNA"/>
</dbReference>
<evidence type="ECO:0000256" key="4">
    <source>
        <dbReference type="ARBA" id="ARBA00022737"/>
    </source>
</evidence>
<organism evidence="7 8">
    <name type="scientific">Otolemur garnettii</name>
    <name type="common">Small-eared galago</name>
    <name type="synonym">Garnett's greater bushbaby</name>
    <dbReference type="NCBI Taxonomy" id="30611"/>
    <lineage>
        <taxon>Eukaryota</taxon>
        <taxon>Metazoa</taxon>
        <taxon>Chordata</taxon>
        <taxon>Craniata</taxon>
        <taxon>Vertebrata</taxon>
        <taxon>Euteleostomi</taxon>
        <taxon>Mammalia</taxon>
        <taxon>Eutheria</taxon>
        <taxon>Euarchontoglires</taxon>
        <taxon>Primates</taxon>
        <taxon>Strepsirrhini</taxon>
        <taxon>Lorisiformes</taxon>
        <taxon>Galagidae</taxon>
        <taxon>Otolemur</taxon>
    </lineage>
</organism>
<keyword evidence="2" id="KW-0964">Secreted</keyword>
<dbReference type="Ensembl" id="ENSOGAT00000025018.1">
    <property type="protein sequence ID" value="ENSOGAP00000020026.1"/>
    <property type="gene ID" value="ENSOGAG00000028058.1"/>
</dbReference>
<dbReference type="Gene3D" id="3.40.50.410">
    <property type="entry name" value="von Willebrand factor, type A domain"/>
    <property type="match status" value="2"/>
</dbReference>
<dbReference type="GO" id="GO:0005576">
    <property type="term" value="C:extracellular region"/>
    <property type="evidence" value="ECO:0007669"/>
    <property type="project" value="UniProtKB-SubCell"/>
</dbReference>
<feature type="domain" description="VWFA" evidence="6">
    <location>
        <begin position="5"/>
        <end position="175"/>
    </location>
</feature>
<comment type="subcellular location">
    <subcellularLocation>
        <location evidence="1">Secreted</location>
    </subcellularLocation>
</comment>
<keyword evidence="3" id="KW-0732">Signal</keyword>
<dbReference type="CDD" id="cd01472">
    <property type="entry name" value="vWA_collagen"/>
    <property type="match status" value="2"/>
</dbReference>
<reference evidence="7" key="3">
    <citation type="submission" date="2025-09" db="UniProtKB">
        <authorList>
            <consortium name="Ensembl"/>
        </authorList>
    </citation>
    <scope>IDENTIFICATION</scope>
</reference>
<evidence type="ECO:0000313" key="8">
    <source>
        <dbReference type="Proteomes" id="UP000005225"/>
    </source>
</evidence>
<evidence type="ECO:0000313" key="7">
    <source>
        <dbReference type="Ensembl" id="ENSOGAP00000020026.1"/>
    </source>
</evidence>
<reference evidence="7" key="2">
    <citation type="submission" date="2025-08" db="UniProtKB">
        <authorList>
            <consortium name="Ensembl"/>
        </authorList>
    </citation>
    <scope>IDENTIFICATION</scope>
</reference>
<reference evidence="8" key="1">
    <citation type="submission" date="2011-03" db="EMBL/GenBank/DDBJ databases">
        <title>Version 3 of the genome sequence of Otolemur garnettii (Bushbaby).</title>
        <authorList>
            <consortium name="The Broad Institute Genome Sequencing Platform"/>
            <person name="Di Palma F."/>
            <person name="Johnson J."/>
            <person name="Lander E.S."/>
            <person name="Lindblad-Toh K."/>
            <person name="Jaffe D.B."/>
            <person name="Gnerre S."/>
            <person name="MacCallum I."/>
            <person name="Przybylski D."/>
            <person name="Ribeiro F.J."/>
            <person name="Burton J.N."/>
            <person name="Walker B.J."/>
            <person name="Sharpe T."/>
            <person name="Hall G."/>
        </authorList>
    </citation>
    <scope>NUCLEOTIDE SEQUENCE [LARGE SCALE GENOMIC DNA]</scope>
</reference>